<name>A0A944QWU4_9GAMM</name>
<keyword evidence="1" id="KW-1133">Transmembrane helix</keyword>
<dbReference type="NCBIfam" id="TIGR04370">
    <property type="entry name" value="glyco_rpt_poly"/>
    <property type="match status" value="1"/>
</dbReference>
<dbReference type="Proteomes" id="UP000770889">
    <property type="component" value="Unassembled WGS sequence"/>
</dbReference>
<dbReference type="EMBL" id="JAHHGM010000019">
    <property type="protein sequence ID" value="MBT2990646.1"/>
    <property type="molecule type" value="Genomic_DNA"/>
</dbReference>
<feature type="transmembrane region" description="Helical" evidence="1">
    <location>
        <begin position="155"/>
        <end position="176"/>
    </location>
</feature>
<evidence type="ECO:0000256" key="1">
    <source>
        <dbReference type="SAM" id="Phobius"/>
    </source>
</evidence>
<protein>
    <submittedName>
        <fullName evidence="2">Oligosaccharide repeat unit polymerase</fullName>
    </submittedName>
</protein>
<keyword evidence="1" id="KW-0812">Transmembrane</keyword>
<feature type="transmembrane region" description="Helical" evidence="1">
    <location>
        <begin position="188"/>
        <end position="207"/>
    </location>
</feature>
<feature type="transmembrane region" description="Helical" evidence="1">
    <location>
        <begin position="112"/>
        <end position="135"/>
    </location>
</feature>
<evidence type="ECO:0000313" key="3">
    <source>
        <dbReference type="Proteomes" id="UP000770889"/>
    </source>
</evidence>
<proteinExistence type="predicted"/>
<feature type="transmembrane region" description="Helical" evidence="1">
    <location>
        <begin position="30"/>
        <end position="52"/>
    </location>
</feature>
<feature type="transmembrane region" description="Helical" evidence="1">
    <location>
        <begin position="233"/>
        <end position="250"/>
    </location>
</feature>
<feature type="transmembrane region" description="Helical" evidence="1">
    <location>
        <begin position="408"/>
        <end position="426"/>
    </location>
</feature>
<keyword evidence="1" id="KW-0472">Membrane</keyword>
<reference evidence="2 3" key="1">
    <citation type="submission" date="2021-05" db="EMBL/GenBank/DDBJ databases">
        <title>Genetic and Functional Diversity in Clade A Lucinid endosymbionts from the Bahamas.</title>
        <authorList>
            <person name="Giani N.M."/>
            <person name="Engel A.S."/>
            <person name="Campbell B.J."/>
        </authorList>
    </citation>
    <scope>NUCLEOTIDE SEQUENCE [LARGE SCALE GENOMIC DNA]</scope>
    <source>
        <strain evidence="2">LUC16012Gg_MoonRockCtena</strain>
    </source>
</reference>
<organism evidence="2 3">
    <name type="scientific">Candidatus Thiodiazotropha taylori</name>
    <dbReference type="NCBI Taxonomy" id="2792791"/>
    <lineage>
        <taxon>Bacteria</taxon>
        <taxon>Pseudomonadati</taxon>
        <taxon>Pseudomonadota</taxon>
        <taxon>Gammaproteobacteria</taxon>
        <taxon>Chromatiales</taxon>
        <taxon>Sedimenticolaceae</taxon>
        <taxon>Candidatus Thiodiazotropha</taxon>
    </lineage>
</organism>
<evidence type="ECO:0000313" key="2">
    <source>
        <dbReference type="EMBL" id="MBT2990646.1"/>
    </source>
</evidence>
<gene>
    <name evidence="2" type="ORF">KME65_16945</name>
</gene>
<comment type="caution">
    <text evidence="2">The sequence shown here is derived from an EMBL/GenBank/DDBJ whole genome shotgun (WGS) entry which is preliminary data.</text>
</comment>
<accession>A0A944QWU4</accession>
<feature type="transmembrane region" description="Helical" evidence="1">
    <location>
        <begin position="6"/>
        <end position="23"/>
    </location>
</feature>
<sequence>MLLAIIAWTVGALILVFMLRWFVKRRNITAVAVLIVLASQVFVRPIIFFAGLDEPFPQEFFGGYDWHLITMGILLATAWIVLFSLTHILIHRPLTPFTPLLPQINVQINTKILFFVAMFTTLLGVVLTTALILNAGSIGNFIFQVKVEKALRGTYLIRTISVLGAIFSILSILYYEKKVRTANKKLRGMVYLSVILLIINLTFNYLWGNRYNIAMLAFAFGIGWHYLIQRISVVRVIVLVLIAAAILQALKTFRTEAVYDALDVDIQSNRSFWLDISTSLHLSQFDAFLLAFRDAGDRFPFREGKDFINGLLAWVPRELYPEKETYHVGGWFRRVYQPQMVNGWPITTIGSWYVNFGIFGIVYGSIVSGIFASLFDASYRAVTRSYWQAAVAPSMALLLFDGGVGTGFFQDIVLIMIPIYLLSFILNKTGRKIPSNSLSAYQQ</sequence>
<feature type="transmembrane region" description="Helical" evidence="1">
    <location>
        <begin position="64"/>
        <end position="91"/>
    </location>
</feature>
<feature type="transmembrane region" description="Helical" evidence="1">
    <location>
        <begin position="352"/>
        <end position="374"/>
    </location>
</feature>
<dbReference type="AlphaFoldDB" id="A0A944QWU4"/>